<sequence length="1122" mass="126181">MVAPLSEAAIQLKLKELALHEKELEDREKERQFKEKQMYLEHEWFLKEFELKVASERPAPRGRVPLFDVGSHIKLVPPFSERDVEIFFSHFERVATTSKWPKDVWTLLLQSVLVGKAQEVYSALSLEKSTDYDEVKAAILKAYELVPEAYRQRFRSCVKLAHLTYVEFAKQKENLFDRWCTSQKAESKEQLRQLILLEEFKNCLPEVVSVYLNEQKAVTLEQAAILADEFVLTHKISFGEKQAEFQGKGQYNRSRFGKFSASSPVKKLASYSSISERACFYCKKTGHLIADCPVLAKKQKSTKTVAFVSSPMPALSLSSSLANVPSEKVEGKNGELAGSSSFLMDGFVYLSSDPEHRQVVKIWRDTGAFQSVILRDVLPFNEKSALGSELDGPDELELAFPETFPVCVTTRAMSAKMNAEGKSSLIQSEIPLYDTFMAQDDVKLTGFGKTFPSREQLMLEQKQDPTLLPMFEDVVIGKPNQSIPAAPLYPIPAMGEPFEQVLKQLSIQHRTSSAYHPESQGALERFHQTLKTMLKTTAKSLRETGMMAFHCFSLQLERWFRNLLVLVRLSLCLAILLSRACELAKENLKAAQGKMKIWYDRKAKHQVFSTGDQVLVFLPVPGSVLQAQYSGPYIIERKTACTEVKTVGVLNVPTTETEGSVADSGIVQGPSERMEVIQLICQHLALFSDVPTCTNVLEHDIDVGQATPIKQHPYRVNPVKRQLLHREVQYMLEHGIAEPSSSPWSSPCLLVEKHDGSLRFCTDFRKVNALTKPDSYPLPRLDDCIDQVGSASFVTKLDLLKGYWQVPLSQRACEISAFVTPDHFCHYKVMAFGMRNAPATFQRLVNKVLEGVTGCEAYLDDLVIYSSSWSQHLVQLEDVFKRLKAANLTLNLSKCEFGQATVTYLGKIVGHGHVSPIGAKVEAIVNFPVPSSRRELKRFLGMAGYYRSFCRNVATVAAPLTNLLSPKALFVWTEVCQVAFDNLKALSSSPILVAPDFRRPFKLAVDASDFGVGAVLLQDDAIGLEHPVCYFSKKFDVHQKHYSTIEKEALALILALKYFDVCVSSCVPLFVYTDHNPLTFLHSMSNSNQRLMRWSLFLQGYDLKICHIRGKDNVLADALSRS</sequence>
<dbReference type="InterPro" id="IPR001878">
    <property type="entry name" value="Znf_CCHC"/>
</dbReference>
<comment type="caution">
    <text evidence="15">The sequence shown here is derived from an EMBL/GenBank/DDBJ whole genome shotgun (WGS) entry which is preliminary data.</text>
</comment>
<evidence type="ECO:0000256" key="1">
    <source>
        <dbReference type="ARBA" id="ARBA00010879"/>
    </source>
</evidence>
<evidence type="ECO:0000256" key="8">
    <source>
        <dbReference type="ARBA" id="ARBA00022918"/>
    </source>
</evidence>
<feature type="domain" description="CCHC-type" evidence="11">
    <location>
        <begin position="279"/>
        <end position="293"/>
    </location>
</feature>
<dbReference type="PROSITE" id="PS50158">
    <property type="entry name" value="ZF_CCHC"/>
    <property type="match status" value="1"/>
</dbReference>
<dbReference type="Proteomes" id="UP000830375">
    <property type="component" value="Unassembled WGS sequence"/>
</dbReference>
<feature type="domain" description="SCAN box" evidence="12">
    <location>
        <begin position="151"/>
        <end position="230"/>
    </location>
</feature>
<protein>
    <recommendedName>
        <fullName evidence="2">ribonuclease H</fullName>
        <ecNumber evidence="2">3.1.26.4</ecNumber>
    </recommendedName>
</protein>
<dbReference type="Gene3D" id="3.30.420.10">
    <property type="entry name" value="Ribonuclease H-like superfamily/Ribonuclease H"/>
    <property type="match status" value="1"/>
</dbReference>
<dbReference type="EC" id="3.1.26.4" evidence="2"/>
<dbReference type="InterPro" id="IPR050951">
    <property type="entry name" value="Retrovirus_Pol_polyprotein"/>
</dbReference>
<dbReference type="SUPFAM" id="SSF53098">
    <property type="entry name" value="Ribonuclease H-like"/>
    <property type="match status" value="1"/>
</dbReference>
<dbReference type="InterPro" id="IPR001584">
    <property type="entry name" value="Integrase_cat-core"/>
</dbReference>
<evidence type="ECO:0000256" key="3">
    <source>
        <dbReference type="ARBA" id="ARBA00022679"/>
    </source>
</evidence>
<dbReference type="InterPro" id="IPR043128">
    <property type="entry name" value="Rev_trsase/Diguanyl_cyclase"/>
</dbReference>
<comment type="similarity">
    <text evidence="1">Belongs to the beta type-B retroviral polymerase family. HERV class-II K(HML-2) pol subfamily.</text>
</comment>
<dbReference type="PANTHER" id="PTHR37984">
    <property type="entry name" value="PROTEIN CBG26694"/>
    <property type="match status" value="1"/>
</dbReference>
<dbReference type="SUPFAM" id="SSF47353">
    <property type="entry name" value="Retrovirus capsid dimerization domain-like"/>
    <property type="match status" value="1"/>
</dbReference>
<evidence type="ECO:0000256" key="4">
    <source>
        <dbReference type="ARBA" id="ARBA00022695"/>
    </source>
</evidence>
<keyword evidence="16" id="KW-1185">Reference proteome</keyword>
<evidence type="ECO:0000259" key="13">
    <source>
        <dbReference type="PROSITE" id="PS50878"/>
    </source>
</evidence>
<evidence type="ECO:0000256" key="2">
    <source>
        <dbReference type="ARBA" id="ARBA00012180"/>
    </source>
</evidence>
<accession>A0ABQ8L9Y8</accession>
<dbReference type="PROSITE" id="PS50804">
    <property type="entry name" value="SCAN_BOX"/>
    <property type="match status" value="1"/>
</dbReference>
<name>A0ABQ8L9Y8_LABRO</name>
<dbReference type="SMART" id="SM00343">
    <property type="entry name" value="ZnF_C2HC"/>
    <property type="match status" value="1"/>
</dbReference>
<evidence type="ECO:0000256" key="10">
    <source>
        <dbReference type="SAM" id="Coils"/>
    </source>
</evidence>
<dbReference type="Pfam" id="PF02023">
    <property type="entry name" value="SCAN"/>
    <property type="match status" value="1"/>
</dbReference>
<feature type="domain" description="Reverse transcriptase" evidence="13">
    <location>
        <begin position="732"/>
        <end position="909"/>
    </location>
</feature>
<dbReference type="Gene3D" id="1.10.4020.10">
    <property type="entry name" value="DNA breaking-rejoining enzymes"/>
    <property type="match status" value="1"/>
</dbReference>
<evidence type="ECO:0000313" key="15">
    <source>
        <dbReference type="EMBL" id="KAI2647567.1"/>
    </source>
</evidence>
<dbReference type="PROSITE" id="PS50878">
    <property type="entry name" value="RT_POL"/>
    <property type="match status" value="1"/>
</dbReference>
<dbReference type="CDD" id="cd09274">
    <property type="entry name" value="RNase_HI_RT_Ty3"/>
    <property type="match status" value="1"/>
</dbReference>
<keyword evidence="9" id="KW-0862">Zinc</keyword>
<dbReference type="Gene3D" id="3.10.10.10">
    <property type="entry name" value="HIV Type 1 Reverse Transcriptase, subunit A, domain 1"/>
    <property type="match status" value="1"/>
</dbReference>
<dbReference type="Gene3D" id="4.10.60.10">
    <property type="entry name" value="Zinc finger, CCHC-type"/>
    <property type="match status" value="1"/>
</dbReference>
<dbReference type="SUPFAM" id="SSF57756">
    <property type="entry name" value="Retrovirus zinc finger-like domains"/>
    <property type="match status" value="1"/>
</dbReference>
<proteinExistence type="inferred from homology"/>
<dbReference type="InterPro" id="IPR036875">
    <property type="entry name" value="Znf_CCHC_sf"/>
</dbReference>
<dbReference type="InterPro" id="IPR043502">
    <property type="entry name" value="DNA/RNA_pol_sf"/>
</dbReference>
<dbReference type="Pfam" id="PF00098">
    <property type="entry name" value="zf-CCHC"/>
    <property type="match status" value="1"/>
</dbReference>
<feature type="coiled-coil region" evidence="10">
    <location>
        <begin position="10"/>
        <end position="37"/>
    </location>
</feature>
<dbReference type="Gene3D" id="3.30.70.270">
    <property type="match status" value="2"/>
</dbReference>
<dbReference type="SUPFAM" id="SSF56672">
    <property type="entry name" value="DNA/RNA polymerases"/>
    <property type="match status" value="1"/>
</dbReference>
<evidence type="ECO:0000256" key="9">
    <source>
        <dbReference type="PROSITE-ProRule" id="PRU00047"/>
    </source>
</evidence>
<reference evidence="15 16" key="1">
    <citation type="submission" date="2022-01" db="EMBL/GenBank/DDBJ databases">
        <title>A high-quality chromosome-level genome assembly of rohu carp, Labeo rohita.</title>
        <authorList>
            <person name="Arick M.A. II"/>
            <person name="Hsu C.-Y."/>
            <person name="Magbanua Z."/>
            <person name="Pechanova O."/>
            <person name="Grover C."/>
            <person name="Miller E."/>
            <person name="Thrash A."/>
            <person name="Ezzel L."/>
            <person name="Alam S."/>
            <person name="Benzie J."/>
            <person name="Hamilton M."/>
            <person name="Karsi A."/>
            <person name="Lawrence M.L."/>
            <person name="Peterson D.G."/>
        </authorList>
    </citation>
    <scope>NUCLEOTIDE SEQUENCE [LARGE SCALE GENOMIC DNA]</scope>
    <source>
        <strain evidence="16">BAU-BD-2019</strain>
        <tissue evidence="15">Blood</tissue>
    </source>
</reference>
<evidence type="ECO:0000256" key="5">
    <source>
        <dbReference type="ARBA" id="ARBA00022722"/>
    </source>
</evidence>
<evidence type="ECO:0000259" key="14">
    <source>
        <dbReference type="PROSITE" id="PS50994"/>
    </source>
</evidence>
<keyword evidence="7" id="KW-0378">Hydrolase</keyword>
<dbReference type="InterPro" id="IPR041373">
    <property type="entry name" value="RT_RNaseH"/>
</dbReference>
<keyword evidence="4" id="KW-0548">Nucleotidyltransferase</keyword>
<keyword evidence="9" id="KW-0863">Zinc-finger</keyword>
<dbReference type="CDD" id="cd01647">
    <property type="entry name" value="RT_LTR"/>
    <property type="match status" value="1"/>
</dbReference>
<evidence type="ECO:0000256" key="7">
    <source>
        <dbReference type="ARBA" id="ARBA00022801"/>
    </source>
</evidence>
<keyword evidence="3" id="KW-0808">Transferase</keyword>
<dbReference type="InterPro" id="IPR038269">
    <property type="entry name" value="SCAN_sf"/>
</dbReference>
<dbReference type="PANTHER" id="PTHR37984:SF5">
    <property type="entry name" value="PROTEIN NYNRIN-LIKE"/>
    <property type="match status" value="1"/>
</dbReference>
<evidence type="ECO:0000256" key="6">
    <source>
        <dbReference type="ARBA" id="ARBA00022759"/>
    </source>
</evidence>
<keyword evidence="8" id="KW-0695">RNA-directed DNA polymerase</keyword>
<keyword evidence="5" id="KW-0540">Nuclease</keyword>
<dbReference type="InterPro" id="IPR012337">
    <property type="entry name" value="RNaseH-like_sf"/>
</dbReference>
<keyword evidence="9" id="KW-0479">Metal-binding</keyword>
<evidence type="ECO:0000259" key="12">
    <source>
        <dbReference type="PROSITE" id="PS50804"/>
    </source>
</evidence>
<dbReference type="EMBL" id="JACTAM010000260">
    <property type="protein sequence ID" value="KAI2647567.1"/>
    <property type="molecule type" value="Genomic_DNA"/>
</dbReference>
<feature type="domain" description="Integrase catalytic" evidence="14">
    <location>
        <begin position="487"/>
        <end position="534"/>
    </location>
</feature>
<dbReference type="InterPro" id="IPR036397">
    <property type="entry name" value="RNaseH_sf"/>
</dbReference>
<gene>
    <name evidence="15" type="ORF">H4Q32_030038</name>
</gene>
<evidence type="ECO:0000259" key="11">
    <source>
        <dbReference type="PROSITE" id="PS50158"/>
    </source>
</evidence>
<dbReference type="Pfam" id="PF17917">
    <property type="entry name" value="RT_RNaseH"/>
    <property type="match status" value="1"/>
</dbReference>
<dbReference type="Pfam" id="PF00078">
    <property type="entry name" value="RVT_1"/>
    <property type="match status" value="1"/>
</dbReference>
<keyword evidence="10" id="KW-0175">Coiled coil</keyword>
<keyword evidence="6" id="KW-0255">Endonuclease</keyword>
<organism evidence="15 16">
    <name type="scientific">Labeo rohita</name>
    <name type="common">Indian major carp</name>
    <name type="synonym">Cyprinus rohita</name>
    <dbReference type="NCBI Taxonomy" id="84645"/>
    <lineage>
        <taxon>Eukaryota</taxon>
        <taxon>Metazoa</taxon>
        <taxon>Chordata</taxon>
        <taxon>Craniata</taxon>
        <taxon>Vertebrata</taxon>
        <taxon>Euteleostomi</taxon>
        <taxon>Actinopterygii</taxon>
        <taxon>Neopterygii</taxon>
        <taxon>Teleostei</taxon>
        <taxon>Ostariophysi</taxon>
        <taxon>Cypriniformes</taxon>
        <taxon>Cyprinidae</taxon>
        <taxon>Labeoninae</taxon>
        <taxon>Labeonini</taxon>
        <taxon>Labeo</taxon>
    </lineage>
</organism>
<dbReference type="PROSITE" id="PS50994">
    <property type="entry name" value="INTEGRASE"/>
    <property type="match status" value="1"/>
</dbReference>
<dbReference type="InterPro" id="IPR003309">
    <property type="entry name" value="SCAN_dom"/>
</dbReference>
<evidence type="ECO:0000313" key="16">
    <source>
        <dbReference type="Proteomes" id="UP000830375"/>
    </source>
</evidence>
<dbReference type="InterPro" id="IPR000477">
    <property type="entry name" value="RT_dom"/>
</dbReference>